<accession>A0AAN9FE79</accession>
<name>A0AAN9FE79_CROPI</name>
<comment type="caution">
    <text evidence="1">The sequence shown here is derived from an EMBL/GenBank/DDBJ whole genome shotgun (WGS) entry which is preliminary data.</text>
</comment>
<dbReference type="AlphaFoldDB" id="A0AAN9FE79"/>
<reference evidence="1 2" key="1">
    <citation type="submission" date="2024-01" db="EMBL/GenBank/DDBJ databases">
        <title>The genomes of 5 underutilized Papilionoideae crops provide insights into root nodulation and disease resistanc.</title>
        <authorList>
            <person name="Yuan L."/>
        </authorList>
    </citation>
    <scope>NUCLEOTIDE SEQUENCE [LARGE SCALE GENOMIC DNA]</scope>
    <source>
        <strain evidence="1">ZHUSHIDOU_FW_LH</strain>
        <tissue evidence="1">Leaf</tissue>
    </source>
</reference>
<proteinExistence type="predicted"/>
<protein>
    <recommendedName>
        <fullName evidence="3">Actin-related protein 3</fullName>
    </recommendedName>
</protein>
<gene>
    <name evidence="1" type="ORF">RIF29_14972</name>
</gene>
<dbReference type="InterPro" id="IPR004000">
    <property type="entry name" value="Actin"/>
</dbReference>
<dbReference type="Gene3D" id="3.90.640.10">
    <property type="entry name" value="Actin, Chain A, domain 4"/>
    <property type="match status" value="1"/>
</dbReference>
<dbReference type="SUPFAM" id="SSF53067">
    <property type="entry name" value="Actin-like ATPase domain"/>
    <property type="match status" value="1"/>
</dbReference>
<dbReference type="Gene3D" id="3.30.420.40">
    <property type="match status" value="1"/>
</dbReference>
<dbReference type="InterPro" id="IPR043129">
    <property type="entry name" value="ATPase_NBD"/>
</dbReference>
<evidence type="ECO:0000313" key="1">
    <source>
        <dbReference type="EMBL" id="KAK7273905.1"/>
    </source>
</evidence>
<dbReference type="Proteomes" id="UP001372338">
    <property type="component" value="Unassembled WGS sequence"/>
</dbReference>
<sequence length="109" mass="11597">MTGVVLDVGDGATHVLPIADDYVIGGSIRSIPISGKDVTLFVQQLIRVGNPCGVKFEVYCAGICSQLLVYVNCCEPLIPNVEGSLKLLFTLASEERGENVPPEESFEAA</sequence>
<keyword evidence="2" id="KW-1185">Reference proteome</keyword>
<evidence type="ECO:0000313" key="2">
    <source>
        <dbReference type="Proteomes" id="UP001372338"/>
    </source>
</evidence>
<organism evidence="1 2">
    <name type="scientific">Crotalaria pallida</name>
    <name type="common">Smooth rattlebox</name>
    <name type="synonym">Crotalaria striata</name>
    <dbReference type="NCBI Taxonomy" id="3830"/>
    <lineage>
        <taxon>Eukaryota</taxon>
        <taxon>Viridiplantae</taxon>
        <taxon>Streptophyta</taxon>
        <taxon>Embryophyta</taxon>
        <taxon>Tracheophyta</taxon>
        <taxon>Spermatophyta</taxon>
        <taxon>Magnoliopsida</taxon>
        <taxon>eudicotyledons</taxon>
        <taxon>Gunneridae</taxon>
        <taxon>Pentapetalae</taxon>
        <taxon>rosids</taxon>
        <taxon>fabids</taxon>
        <taxon>Fabales</taxon>
        <taxon>Fabaceae</taxon>
        <taxon>Papilionoideae</taxon>
        <taxon>50 kb inversion clade</taxon>
        <taxon>genistoids sensu lato</taxon>
        <taxon>core genistoids</taxon>
        <taxon>Crotalarieae</taxon>
        <taxon>Crotalaria</taxon>
    </lineage>
</organism>
<dbReference type="EMBL" id="JAYWIO010000003">
    <property type="protein sequence ID" value="KAK7273905.1"/>
    <property type="molecule type" value="Genomic_DNA"/>
</dbReference>
<dbReference type="Pfam" id="PF00022">
    <property type="entry name" value="Actin"/>
    <property type="match status" value="1"/>
</dbReference>
<evidence type="ECO:0008006" key="3">
    <source>
        <dbReference type="Google" id="ProtNLM"/>
    </source>
</evidence>